<dbReference type="InterPro" id="IPR001828">
    <property type="entry name" value="ANF_lig-bd_rcpt"/>
</dbReference>
<dbReference type="GO" id="GO:0004930">
    <property type="term" value="F:G protein-coupled receptor activity"/>
    <property type="evidence" value="ECO:0007669"/>
    <property type="project" value="UniProtKB-KW"/>
</dbReference>
<dbReference type="Gene3D" id="3.40.50.2300">
    <property type="match status" value="2"/>
</dbReference>
<dbReference type="PRINTS" id="PR01535">
    <property type="entry name" value="VOMERONASL2R"/>
</dbReference>
<dbReference type="InterPro" id="IPR011500">
    <property type="entry name" value="GPCR_3_9-Cys_dom"/>
</dbReference>
<dbReference type="InterPro" id="IPR004073">
    <property type="entry name" value="GPCR_3_vmron_rcpt_2"/>
</dbReference>
<name>A0AAV6ZEI9_ENGPU</name>
<gene>
    <name evidence="14" type="ORF">GDO81_020355</name>
</gene>
<feature type="transmembrane region" description="Helical" evidence="12">
    <location>
        <begin position="747"/>
        <end position="767"/>
    </location>
</feature>
<dbReference type="AlphaFoldDB" id="A0AAV6ZEI9"/>
<keyword evidence="4 12" id="KW-0812">Transmembrane</keyword>
<feature type="transmembrane region" description="Helical" evidence="12">
    <location>
        <begin position="668"/>
        <end position="686"/>
    </location>
</feature>
<evidence type="ECO:0000256" key="9">
    <source>
        <dbReference type="ARBA" id="ARBA00023170"/>
    </source>
</evidence>
<dbReference type="Pfam" id="PF07562">
    <property type="entry name" value="NCD3G"/>
    <property type="match status" value="1"/>
</dbReference>
<feature type="transmembrane region" description="Helical" evidence="12">
    <location>
        <begin position="712"/>
        <end position="735"/>
    </location>
</feature>
<feature type="domain" description="G-protein coupled receptors family 3 profile" evidence="13">
    <location>
        <begin position="553"/>
        <end position="803"/>
    </location>
</feature>
<dbReference type="InterPro" id="IPR000068">
    <property type="entry name" value="GPCR_3_Ca_sens_rcpt-rel"/>
</dbReference>
<organism evidence="14 15">
    <name type="scientific">Engystomops pustulosus</name>
    <name type="common">Tungara frog</name>
    <name type="synonym">Physalaemus pustulosus</name>
    <dbReference type="NCBI Taxonomy" id="76066"/>
    <lineage>
        <taxon>Eukaryota</taxon>
        <taxon>Metazoa</taxon>
        <taxon>Chordata</taxon>
        <taxon>Craniata</taxon>
        <taxon>Vertebrata</taxon>
        <taxon>Euteleostomi</taxon>
        <taxon>Amphibia</taxon>
        <taxon>Batrachia</taxon>
        <taxon>Anura</taxon>
        <taxon>Neobatrachia</taxon>
        <taxon>Hyloidea</taxon>
        <taxon>Leptodactylidae</taxon>
        <taxon>Leiuperinae</taxon>
        <taxon>Engystomops</taxon>
    </lineage>
</organism>
<dbReference type="PANTHER" id="PTHR24061">
    <property type="entry name" value="CALCIUM-SENSING RECEPTOR-RELATED"/>
    <property type="match status" value="1"/>
</dbReference>
<comment type="similarity">
    <text evidence="2">Belongs to the G-protein coupled receptor 3 family.</text>
</comment>
<keyword evidence="3" id="KW-1003">Cell membrane</keyword>
<dbReference type="FunFam" id="3.40.50.2300:FF:000016">
    <property type="entry name" value="Taste 1 receptor member 2"/>
    <property type="match status" value="1"/>
</dbReference>
<dbReference type="Pfam" id="PF00003">
    <property type="entry name" value="7tm_3"/>
    <property type="match status" value="1"/>
</dbReference>
<keyword evidence="9" id="KW-0675">Receptor</keyword>
<feature type="transmembrane region" description="Helical" evidence="12">
    <location>
        <begin position="624"/>
        <end position="647"/>
    </location>
</feature>
<evidence type="ECO:0000256" key="1">
    <source>
        <dbReference type="ARBA" id="ARBA00004651"/>
    </source>
</evidence>
<keyword evidence="6 12" id="KW-1133">Transmembrane helix</keyword>
<proteinExistence type="inferred from homology"/>
<feature type="transmembrane region" description="Helical" evidence="12">
    <location>
        <begin position="773"/>
        <end position="795"/>
    </location>
</feature>
<evidence type="ECO:0000256" key="4">
    <source>
        <dbReference type="ARBA" id="ARBA00022692"/>
    </source>
</evidence>
<dbReference type="PANTHER" id="PTHR24061:SF559">
    <property type="entry name" value="EXTRACELLULAR CALCIUM-SENSING RECEPTOR-LIKE"/>
    <property type="match status" value="1"/>
</dbReference>
<dbReference type="InterPro" id="IPR000337">
    <property type="entry name" value="GPCR_3"/>
</dbReference>
<keyword evidence="5" id="KW-0732">Signal</keyword>
<evidence type="ECO:0000256" key="3">
    <source>
        <dbReference type="ARBA" id="ARBA00022475"/>
    </source>
</evidence>
<dbReference type="InterPro" id="IPR028082">
    <property type="entry name" value="Peripla_BP_I"/>
</dbReference>
<keyword evidence="11" id="KW-0807">Transducer</keyword>
<comment type="caution">
    <text evidence="14">The sequence shown here is derived from an EMBL/GenBank/DDBJ whole genome shotgun (WGS) entry which is preliminary data.</text>
</comment>
<dbReference type="InterPro" id="IPR017978">
    <property type="entry name" value="GPCR_3_C"/>
</dbReference>
<sequence length="803" mass="89983">MIGVGLPINSDQIYQKLSFKVQPQKTTCRLFSIEYYHRFQTFLFSIEEINKDPNVLSNVTLGFQMYETCNIPHYDLQAALQFLTDSRTSITDNQCTSRSLFTTAIGATISSNSVILAHVLGAFRYPQISPFSSVSILGNRKMFPSFFRTLSSDFIQAKGLAQLILSFGWTWIGLVALNNDYGLQGIQPIKEEIVKSGACVAFIEYILLGQADRNVPRIVKTIKESTATAVVIFSNEVECVPLINEMVKQTITGKIFIGNAGWSRSVLLSSKQYFPALSGSLGLAAEDYVVPGLSQFLSKIHPSTSTPTTWTKMYWEKVFSCQFLPQNQNVSSINPVRLCTGSERLEDVMNNSNYISSLKSTYYMSAAVHVIAKAWEDLRSCKSGEGPFFNGTCADFLNFKPWQLIYYIRSVQLDINTGKYFNDYGDLSGFYSIVNWQLKADGTMTQVKIGNYNSKLLPPQDLTTNSDVIMWNLGSKQFPSSRCSDNCNVGFRKVVEQGKPLCCYDCIPCLQGEISNQTDSLNCYRCPWNQWPDAEKSRCLPKPIEFLSFEDPLGASVAATSIVSSFVPAVIWGFFIYYKHTPLVKASNYSLSCLLLQSLSLCFFCSLGFIGYPDHDRCLLRQVSFGLIFTLCVACILAKTIMVVFAFMATRPGSNLRKWTTLKVSYTIILICFILQLILCMTWMSVAPPFPQYNLEAKPDLIIVDCNNGSPVAFWGMLGYLFLLATISFIVAFLARKLPDSFNEAQFITFSMLAFLSVWISYIPASLSAQGKYTVAMEVFAILASSWAVLICMLFPKCYILML</sequence>
<reference evidence="14" key="1">
    <citation type="thesis" date="2020" institute="ProQuest LLC" country="789 East Eisenhower Parkway, Ann Arbor, MI, USA">
        <title>Comparative Genomics and Chromosome Evolution.</title>
        <authorList>
            <person name="Mudd A.B."/>
        </authorList>
    </citation>
    <scope>NUCLEOTIDE SEQUENCE</scope>
    <source>
        <strain evidence="14">237g6f4</strain>
        <tissue evidence="14">Blood</tissue>
    </source>
</reference>
<dbReference type="InterPro" id="IPR038550">
    <property type="entry name" value="GPCR_3_9-Cys_sf"/>
</dbReference>
<dbReference type="EMBL" id="WNYA01001438">
    <property type="protein sequence ID" value="KAG8545762.1"/>
    <property type="molecule type" value="Genomic_DNA"/>
</dbReference>
<dbReference type="Proteomes" id="UP000824782">
    <property type="component" value="Unassembled WGS sequence"/>
</dbReference>
<keyword evidence="7" id="KW-0297">G-protein coupled receptor</keyword>
<dbReference type="Pfam" id="PF01094">
    <property type="entry name" value="ANF_receptor"/>
    <property type="match status" value="1"/>
</dbReference>
<dbReference type="Gene3D" id="2.10.50.30">
    <property type="entry name" value="GPCR, family 3, nine cysteines domain"/>
    <property type="match status" value="1"/>
</dbReference>
<keyword evidence="15" id="KW-1185">Reference proteome</keyword>
<feature type="transmembrane region" description="Helical" evidence="12">
    <location>
        <begin position="553"/>
        <end position="577"/>
    </location>
</feature>
<evidence type="ECO:0000256" key="6">
    <source>
        <dbReference type="ARBA" id="ARBA00022989"/>
    </source>
</evidence>
<comment type="subcellular location">
    <subcellularLocation>
        <location evidence="1">Cell membrane</location>
        <topology evidence="1">Multi-pass membrane protein</topology>
    </subcellularLocation>
</comment>
<dbReference type="PROSITE" id="PS50259">
    <property type="entry name" value="G_PROTEIN_RECEP_F3_4"/>
    <property type="match status" value="1"/>
</dbReference>
<feature type="transmembrane region" description="Helical" evidence="12">
    <location>
        <begin position="589"/>
        <end position="612"/>
    </location>
</feature>
<dbReference type="SUPFAM" id="SSF53822">
    <property type="entry name" value="Periplasmic binding protein-like I"/>
    <property type="match status" value="1"/>
</dbReference>
<evidence type="ECO:0000313" key="14">
    <source>
        <dbReference type="EMBL" id="KAG8545762.1"/>
    </source>
</evidence>
<evidence type="ECO:0000256" key="11">
    <source>
        <dbReference type="ARBA" id="ARBA00023224"/>
    </source>
</evidence>
<evidence type="ECO:0000256" key="10">
    <source>
        <dbReference type="ARBA" id="ARBA00023180"/>
    </source>
</evidence>
<evidence type="ECO:0000313" key="15">
    <source>
        <dbReference type="Proteomes" id="UP000824782"/>
    </source>
</evidence>
<dbReference type="GO" id="GO:0005886">
    <property type="term" value="C:plasma membrane"/>
    <property type="evidence" value="ECO:0007669"/>
    <property type="project" value="UniProtKB-SubCell"/>
</dbReference>
<accession>A0AAV6ZEI9</accession>
<evidence type="ECO:0000259" key="13">
    <source>
        <dbReference type="PROSITE" id="PS50259"/>
    </source>
</evidence>
<evidence type="ECO:0000256" key="8">
    <source>
        <dbReference type="ARBA" id="ARBA00023136"/>
    </source>
</evidence>
<protein>
    <recommendedName>
        <fullName evidence="13">G-protein coupled receptors family 3 profile domain-containing protein</fullName>
    </recommendedName>
</protein>
<keyword evidence="10" id="KW-0325">Glycoprotein</keyword>
<keyword evidence="8 12" id="KW-0472">Membrane</keyword>
<evidence type="ECO:0000256" key="12">
    <source>
        <dbReference type="SAM" id="Phobius"/>
    </source>
</evidence>
<dbReference type="PRINTS" id="PR00248">
    <property type="entry name" value="GPCRMGR"/>
</dbReference>
<evidence type="ECO:0000256" key="5">
    <source>
        <dbReference type="ARBA" id="ARBA00022729"/>
    </source>
</evidence>
<evidence type="ECO:0000256" key="7">
    <source>
        <dbReference type="ARBA" id="ARBA00023040"/>
    </source>
</evidence>
<dbReference type="FunFam" id="2.10.50.30:FF:000002">
    <property type="entry name" value="Vomeronasal 2 receptor, h1"/>
    <property type="match status" value="1"/>
</dbReference>
<evidence type="ECO:0000256" key="2">
    <source>
        <dbReference type="ARBA" id="ARBA00007242"/>
    </source>
</evidence>